<proteinExistence type="inferred from homology"/>
<gene>
    <name evidence="8" type="ORF">GCM10025874_02620</name>
</gene>
<dbReference type="InterPro" id="IPR004839">
    <property type="entry name" value="Aminotransferase_I/II_large"/>
</dbReference>
<dbReference type="Proteomes" id="UP001157160">
    <property type="component" value="Unassembled WGS sequence"/>
</dbReference>
<keyword evidence="9" id="KW-1185">Reference proteome</keyword>
<evidence type="ECO:0000259" key="7">
    <source>
        <dbReference type="Pfam" id="PF00155"/>
    </source>
</evidence>
<dbReference type="PANTHER" id="PTHR46383:SF1">
    <property type="entry name" value="ASPARTATE AMINOTRANSFERASE"/>
    <property type="match status" value="1"/>
</dbReference>
<dbReference type="Pfam" id="PF00155">
    <property type="entry name" value="Aminotran_1_2"/>
    <property type="match status" value="1"/>
</dbReference>
<evidence type="ECO:0000256" key="1">
    <source>
        <dbReference type="ARBA" id="ARBA00001933"/>
    </source>
</evidence>
<dbReference type="GO" id="GO:0030170">
    <property type="term" value="F:pyridoxal phosphate binding"/>
    <property type="evidence" value="ECO:0007669"/>
    <property type="project" value="InterPro"/>
</dbReference>
<evidence type="ECO:0000313" key="8">
    <source>
        <dbReference type="EMBL" id="GMA27009.1"/>
    </source>
</evidence>
<comment type="cofactor">
    <cofactor evidence="1 6">
        <name>pyridoxal 5'-phosphate</name>
        <dbReference type="ChEBI" id="CHEBI:597326"/>
    </cofactor>
</comment>
<dbReference type="EC" id="2.6.1.-" evidence="6"/>
<feature type="domain" description="Aminotransferase class I/classII large" evidence="7">
    <location>
        <begin position="28"/>
        <end position="368"/>
    </location>
</feature>
<dbReference type="InterPro" id="IPR004838">
    <property type="entry name" value="NHTrfase_class1_PyrdxlP-BS"/>
</dbReference>
<comment type="similarity">
    <text evidence="2 6">Belongs to the class-I pyridoxal-phosphate-dependent aminotransferase family.</text>
</comment>
<dbReference type="PROSITE" id="PS00105">
    <property type="entry name" value="AA_TRANSFER_CLASS_1"/>
    <property type="match status" value="1"/>
</dbReference>
<evidence type="ECO:0000256" key="3">
    <source>
        <dbReference type="ARBA" id="ARBA00022576"/>
    </source>
</evidence>
<dbReference type="GO" id="GO:0006520">
    <property type="term" value="P:amino acid metabolic process"/>
    <property type="evidence" value="ECO:0007669"/>
    <property type="project" value="InterPro"/>
</dbReference>
<dbReference type="InterPro" id="IPR015424">
    <property type="entry name" value="PyrdxlP-dep_Trfase"/>
</dbReference>
<dbReference type="PANTHER" id="PTHR46383">
    <property type="entry name" value="ASPARTATE AMINOTRANSFERASE"/>
    <property type="match status" value="1"/>
</dbReference>
<name>A0AA37U906_9MICO</name>
<dbReference type="EMBL" id="BSUL01000001">
    <property type="protein sequence ID" value="GMA27009.1"/>
    <property type="molecule type" value="Genomic_DNA"/>
</dbReference>
<dbReference type="AlphaFoldDB" id="A0AA37U906"/>
<dbReference type="Gene3D" id="3.40.640.10">
    <property type="entry name" value="Type I PLP-dependent aspartate aminotransferase-like (Major domain)"/>
    <property type="match status" value="1"/>
</dbReference>
<accession>A0AA37U906</accession>
<evidence type="ECO:0000256" key="6">
    <source>
        <dbReference type="RuleBase" id="RU000481"/>
    </source>
</evidence>
<sequence length="380" mass="40813">MPSLSPHIGSVPPSGIRRIFELAQHVDDVVLLAVGEPDVPVAPHIIAAARQAWARDDTDYSPNGGIAPLRRAIQGKLARENGTEVDVEQIWATAGATQGLHQAMGLLLDPGDEVLVPDPGYTTFTMNARMLGAVPVPYALRPELGFLPDLAELERLVTARTRVLIVNSPSNPLGRVFPEATLRALLAFASARDLWVISDEVYEAFTGSERHVSLAALDVEDRVFTVFSLSKTYAMTGIRVGYLVTPPGLTRVMSTVQEAAISCVSMPGQYAALAAIEGEQSHVAAAAEHYRANRVLAEGLLDERGIAYLRAEGAFYLWLDASPFSDGDVSGWAERLLLQQRVALAPGRAFGVQGEGWARVCLAAHPAALRTGLGRLPSLR</sequence>
<protein>
    <recommendedName>
        <fullName evidence="6">Aminotransferase</fullName>
        <ecNumber evidence="6">2.6.1.-</ecNumber>
    </recommendedName>
</protein>
<organism evidence="8 9">
    <name type="scientific">Arenivirga flava</name>
    <dbReference type="NCBI Taxonomy" id="1930060"/>
    <lineage>
        <taxon>Bacteria</taxon>
        <taxon>Bacillati</taxon>
        <taxon>Actinomycetota</taxon>
        <taxon>Actinomycetes</taxon>
        <taxon>Micrococcales</taxon>
        <taxon>Microbacteriaceae</taxon>
        <taxon>Arenivirga</taxon>
    </lineage>
</organism>
<dbReference type="GO" id="GO:0008483">
    <property type="term" value="F:transaminase activity"/>
    <property type="evidence" value="ECO:0007669"/>
    <property type="project" value="UniProtKB-KW"/>
</dbReference>
<evidence type="ECO:0000256" key="2">
    <source>
        <dbReference type="ARBA" id="ARBA00007441"/>
    </source>
</evidence>
<dbReference type="SUPFAM" id="SSF53383">
    <property type="entry name" value="PLP-dependent transferases"/>
    <property type="match status" value="1"/>
</dbReference>
<reference evidence="8 9" key="1">
    <citation type="journal article" date="2014" name="Int. J. Syst. Evol. Microbiol.">
        <title>Complete genome sequence of Corynebacterium casei LMG S-19264T (=DSM 44701T), isolated from a smear-ripened cheese.</title>
        <authorList>
            <consortium name="US DOE Joint Genome Institute (JGI-PGF)"/>
            <person name="Walter F."/>
            <person name="Albersmeier A."/>
            <person name="Kalinowski J."/>
            <person name="Ruckert C."/>
        </authorList>
    </citation>
    <scope>NUCLEOTIDE SEQUENCE [LARGE SCALE GENOMIC DNA]</scope>
    <source>
        <strain evidence="8 9">NBRC 112289</strain>
    </source>
</reference>
<evidence type="ECO:0000256" key="5">
    <source>
        <dbReference type="ARBA" id="ARBA00022898"/>
    </source>
</evidence>
<dbReference type="InterPro" id="IPR015421">
    <property type="entry name" value="PyrdxlP-dep_Trfase_major"/>
</dbReference>
<comment type="caution">
    <text evidence="8">The sequence shown here is derived from an EMBL/GenBank/DDBJ whole genome shotgun (WGS) entry which is preliminary data.</text>
</comment>
<dbReference type="CDD" id="cd00609">
    <property type="entry name" value="AAT_like"/>
    <property type="match status" value="1"/>
</dbReference>
<keyword evidence="4 6" id="KW-0808">Transferase</keyword>
<dbReference type="RefSeq" id="WP_284229231.1">
    <property type="nucleotide sequence ID" value="NZ_BSUL01000001.1"/>
</dbReference>
<dbReference type="PRINTS" id="PR00753">
    <property type="entry name" value="ACCSYNTHASE"/>
</dbReference>
<evidence type="ECO:0000256" key="4">
    <source>
        <dbReference type="ARBA" id="ARBA00022679"/>
    </source>
</evidence>
<keyword evidence="3 6" id="KW-0032">Aminotransferase</keyword>
<keyword evidence="5" id="KW-0663">Pyridoxal phosphate</keyword>
<evidence type="ECO:0000313" key="9">
    <source>
        <dbReference type="Proteomes" id="UP001157160"/>
    </source>
</evidence>
<dbReference type="InterPro" id="IPR050596">
    <property type="entry name" value="AspAT/PAT-like"/>
</dbReference>